<evidence type="ECO:0000313" key="7">
    <source>
        <dbReference type="Proteomes" id="UP000528608"/>
    </source>
</evidence>
<dbReference type="GO" id="GO:0003677">
    <property type="term" value="F:DNA binding"/>
    <property type="evidence" value="ECO:0007669"/>
    <property type="project" value="UniProtKB-KW"/>
</dbReference>
<protein>
    <submittedName>
        <fullName evidence="4">DNA-binding SARP family transcriptional activator</fullName>
    </submittedName>
</protein>
<organism evidence="5 6">
    <name type="scientific">Streptomyces eurocidicus</name>
    <name type="common">Streptoverticillium eurocidicus</name>
    <dbReference type="NCBI Taxonomy" id="66423"/>
    <lineage>
        <taxon>Bacteria</taxon>
        <taxon>Bacillati</taxon>
        <taxon>Actinomycetota</taxon>
        <taxon>Actinomycetes</taxon>
        <taxon>Kitasatosporales</taxon>
        <taxon>Streptomycetaceae</taxon>
        <taxon>Streptomyces</taxon>
    </lineage>
</organism>
<dbReference type="Pfam" id="PF03704">
    <property type="entry name" value="BTAD"/>
    <property type="match status" value="1"/>
</dbReference>
<dbReference type="AlphaFoldDB" id="A0A2N8NRR5"/>
<gene>
    <name evidence="5" type="ORF">AF335_23965</name>
    <name evidence="4" type="ORF">FHS36_000287</name>
</gene>
<dbReference type="EMBL" id="JACHJF010000001">
    <property type="protein sequence ID" value="MBB5116889.1"/>
    <property type="molecule type" value="Genomic_DNA"/>
</dbReference>
<evidence type="ECO:0000256" key="2">
    <source>
        <dbReference type="SAM" id="MobiDB-lite"/>
    </source>
</evidence>
<dbReference type="RefSeq" id="WP_170127799.1">
    <property type="nucleotide sequence ID" value="NZ_JACHJF010000001.1"/>
</dbReference>
<feature type="region of interest" description="Disordered" evidence="2">
    <location>
        <begin position="1"/>
        <end position="29"/>
    </location>
</feature>
<dbReference type="InterPro" id="IPR051677">
    <property type="entry name" value="AfsR-DnrI-RedD_regulator"/>
</dbReference>
<dbReference type="InterPro" id="IPR005158">
    <property type="entry name" value="BTAD"/>
</dbReference>
<dbReference type="EMBL" id="LGUI01000009">
    <property type="protein sequence ID" value="PNE31463.1"/>
    <property type="molecule type" value="Genomic_DNA"/>
</dbReference>
<keyword evidence="1" id="KW-0902">Two-component regulatory system</keyword>
<comment type="caution">
    <text evidence="5">The sequence shown here is derived from an EMBL/GenBank/DDBJ whole genome shotgun (WGS) entry which is preliminary data.</text>
</comment>
<dbReference type="PANTHER" id="PTHR35807">
    <property type="entry name" value="TRANSCRIPTIONAL REGULATOR REDD-RELATED"/>
    <property type="match status" value="1"/>
</dbReference>
<keyword evidence="4" id="KW-0238">DNA-binding</keyword>
<evidence type="ECO:0000313" key="4">
    <source>
        <dbReference type="EMBL" id="MBB5116889.1"/>
    </source>
</evidence>
<proteinExistence type="predicted"/>
<dbReference type="SMART" id="SM01043">
    <property type="entry name" value="BTAD"/>
    <property type="match status" value="1"/>
</dbReference>
<dbReference type="SUPFAM" id="SSF48452">
    <property type="entry name" value="TPR-like"/>
    <property type="match status" value="1"/>
</dbReference>
<reference evidence="5" key="1">
    <citation type="submission" date="2015-07" db="EMBL/GenBank/DDBJ databases">
        <authorList>
            <person name="Noorani M."/>
        </authorList>
    </citation>
    <scope>NUCLEOTIDE SEQUENCE [LARGE SCALE GENOMIC DNA]</scope>
    <source>
        <strain evidence="5">ATCC 27428</strain>
    </source>
</reference>
<dbReference type="Proteomes" id="UP000235945">
    <property type="component" value="Unassembled WGS sequence"/>
</dbReference>
<dbReference type="Proteomes" id="UP000528608">
    <property type="component" value="Unassembled WGS sequence"/>
</dbReference>
<dbReference type="InterPro" id="IPR011990">
    <property type="entry name" value="TPR-like_helical_dom_sf"/>
</dbReference>
<evidence type="ECO:0000313" key="6">
    <source>
        <dbReference type="Proteomes" id="UP000235945"/>
    </source>
</evidence>
<dbReference type="GO" id="GO:0000160">
    <property type="term" value="P:phosphorelay signal transduction system"/>
    <property type="evidence" value="ECO:0007669"/>
    <property type="project" value="UniProtKB-KW"/>
</dbReference>
<reference evidence="6" key="2">
    <citation type="submission" date="2015-07" db="EMBL/GenBank/DDBJ databases">
        <authorList>
            <person name="Graham D.E."/>
            <person name="Giannone R.J."/>
            <person name="Gulvik C.A."/>
            <person name="Hettich R.L."/>
            <person name="Klingeman D.M."/>
            <person name="Mahan K.M."/>
            <person name="Parry R.J."/>
            <person name="Spain J.C."/>
        </authorList>
    </citation>
    <scope>NUCLEOTIDE SEQUENCE [LARGE SCALE GENOMIC DNA]</scope>
    <source>
        <strain evidence="6">ATCC 27428</strain>
    </source>
</reference>
<name>A0A2N8NRR5_STREU</name>
<evidence type="ECO:0000259" key="3">
    <source>
        <dbReference type="SMART" id="SM01043"/>
    </source>
</evidence>
<evidence type="ECO:0000256" key="1">
    <source>
        <dbReference type="ARBA" id="ARBA00023012"/>
    </source>
</evidence>
<reference evidence="4 7" key="3">
    <citation type="submission" date="2020-08" db="EMBL/GenBank/DDBJ databases">
        <title>Genomic Encyclopedia of Type Strains, Phase III (KMG-III): the genomes of soil and plant-associated and newly described type strains.</title>
        <authorList>
            <person name="Whitman W."/>
        </authorList>
    </citation>
    <scope>NUCLEOTIDE SEQUENCE [LARGE SCALE GENOMIC DNA]</scope>
    <source>
        <strain evidence="4 7">CECT 3259</strain>
    </source>
</reference>
<dbReference type="Gene3D" id="1.25.40.10">
    <property type="entry name" value="Tetratricopeptide repeat domain"/>
    <property type="match status" value="1"/>
</dbReference>
<feature type="domain" description="Bacterial transcriptional activator" evidence="3">
    <location>
        <begin position="121"/>
        <end position="259"/>
    </location>
</feature>
<evidence type="ECO:0000313" key="5">
    <source>
        <dbReference type="EMBL" id="PNE31463.1"/>
    </source>
</evidence>
<keyword evidence="6" id="KW-1185">Reference proteome</keyword>
<sequence length="267" mass="28829">MSGIRSDTADIPAQRGAPPARPARPAPPDRPHLALRLLGGFRLALDGHDVVLPAGAQRLVAVLALRGRLGRSRLAGTLWPETEQHRALARLRTAIWRVNQAAPGLVVGAGAQVALDARADVDVSVLVDHALRVFRGGEADPATVWSSEGAGADLLPDWTDEWLTDDRERLRQMRLHVMERMVESLCEAGRFGLAIEFALRVVRADVLRESAHRALVRAHLAEGNVGEAVRAYGTCVEILRRELGVGPSRATSELLADRARTTAPPAP</sequence>
<accession>A0A2N8NRR5</accession>